<dbReference type="InterPro" id="IPR018392">
    <property type="entry name" value="LysM"/>
</dbReference>
<protein>
    <recommendedName>
        <fullName evidence="2">LysM domain-containing protein</fullName>
    </recommendedName>
</protein>
<evidence type="ECO:0000313" key="3">
    <source>
        <dbReference type="EMBL" id="GAA4357627.1"/>
    </source>
</evidence>
<keyword evidence="1" id="KW-0802">TPR repeat</keyword>
<dbReference type="RefSeq" id="WP_345291796.1">
    <property type="nucleotide sequence ID" value="NZ_BAABFV010000001.1"/>
</dbReference>
<evidence type="ECO:0000256" key="1">
    <source>
        <dbReference type="PROSITE-ProRule" id="PRU00339"/>
    </source>
</evidence>
<dbReference type="Gene3D" id="3.10.350.10">
    <property type="entry name" value="LysM domain"/>
    <property type="match status" value="1"/>
</dbReference>
<dbReference type="PROSITE" id="PS51782">
    <property type="entry name" value="LYSM"/>
    <property type="match status" value="1"/>
</dbReference>
<dbReference type="SMART" id="SM00257">
    <property type="entry name" value="LysM"/>
    <property type="match status" value="1"/>
</dbReference>
<reference evidence="4" key="1">
    <citation type="journal article" date="2019" name="Int. J. Syst. Evol. Microbiol.">
        <title>The Global Catalogue of Microorganisms (GCM) 10K type strain sequencing project: providing services to taxonomists for standard genome sequencing and annotation.</title>
        <authorList>
            <consortium name="The Broad Institute Genomics Platform"/>
            <consortium name="The Broad Institute Genome Sequencing Center for Infectious Disease"/>
            <person name="Wu L."/>
            <person name="Ma J."/>
        </authorList>
    </citation>
    <scope>NUCLEOTIDE SEQUENCE [LARGE SCALE GENOMIC DNA]</scope>
    <source>
        <strain evidence="4">JCM 17728</strain>
    </source>
</reference>
<comment type="caution">
    <text evidence="3">The sequence shown here is derived from an EMBL/GenBank/DDBJ whole genome shotgun (WGS) entry which is preliminary data.</text>
</comment>
<dbReference type="Pfam" id="PF01476">
    <property type="entry name" value="LysM"/>
    <property type="match status" value="1"/>
</dbReference>
<keyword evidence="4" id="KW-1185">Reference proteome</keyword>
<dbReference type="InterPro" id="IPR011990">
    <property type="entry name" value="TPR-like_helical_dom_sf"/>
</dbReference>
<dbReference type="InterPro" id="IPR036779">
    <property type="entry name" value="LysM_dom_sf"/>
</dbReference>
<dbReference type="PROSITE" id="PS50005">
    <property type="entry name" value="TPR"/>
    <property type="match status" value="1"/>
</dbReference>
<sequence>MNTVNILSSTIITSSKLTAIAVALALSGCSFKEDRQDVIVPIIDATPTKTSNLKTAEETKPSSISAYIYTVRSGDTLGIIARKYLGSSERYKELLKLNNLKQSDSIYVGQKLKLPTKGLVTPKEIPSNVVSNSAPEKTKTYPELDALIEQKKHNQAIEWIVKQPDLSDEDYLQATLVELALKQSKSYKRQQKTSDAETLLSGLISESPLAATNRQRLIAELATLKAEQELVTAKRFAEQSKFDQSYNILLLSWDQVGEPLEENILFTTTRSKVSEHYHQQALRLYRNQELDKALSYWDKVLAINPNDDLALVYQDRVKALQNKLENL</sequence>
<dbReference type="SUPFAM" id="SSF48452">
    <property type="entry name" value="TPR-like"/>
    <property type="match status" value="1"/>
</dbReference>
<proteinExistence type="predicted"/>
<name>A0ABP8IF38_9GAMM</name>
<gene>
    <name evidence="3" type="ORF">GCM10023151_06820</name>
</gene>
<feature type="repeat" description="TPR" evidence="1">
    <location>
        <begin position="274"/>
        <end position="307"/>
    </location>
</feature>
<evidence type="ECO:0000259" key="2">
    <source>
        <dbReference type="PROSITE" id="PS51782"/>
    </source>
</evidence>
<accession>A0ABP8IF38</accession>
<evidence type="ECO:0000313" key="4">
    <source>
        <dbReference type="Proteomes" id="UP001501011"/>
    </source>
</evidence>
<dbReference type="Proteomes" id="UP001501011">
    <property type="component" value="Unassembled WGS sequence"/>
</dbReference>
<organism evidence="3 4">
    <name type="scientific">Kangiella marina</name>
    <dbReference type="NCBI Taxonomy" id="1079178"/>
    <lineage>
        <taxon>Bacteria</taxon>
        <taxon>Pseudomonadati</taxon>
        <taxon>Pseudomonadota</taxon>
        <taxon>Gammaproteobacteria</taxon>
        <taxon>Kangiellales</taxon>
        <taxon>Kangiellaceae</taxon>
        <taxon>Kangiella</taxon>
    </lineage>
</organism>
<feature type="domain" description="LysM" evidence="2">
    <location>
        <begin position="67"/>
        <end position="114"/>
    </location>
</feature>
<dbReference type="CDD" id="cd00118">
    <property type="entry name" value="LysM"/>
    <property type="match status" value="1"/>
</dbReference>
<dbReference type="SUPFAM" id="SSF54106">
    <property type="entry name" value="LysM domain"/>
    <property type="match status" value="1"/>
</dbReference>
<dbReference type="InterPro" id="IPR019734">
    <property type="entry name" value="TPR_rpt"/>
</dbReference>
<dbReference type="EMBL" id="BAABFV010000001">
    <property type="protein sequence ID" value="GAA4357627.1"/>
    <property type="molecule type" value="Genomic_DNA"/>
</dbReference>